<proteinExistence type="predicted"/>
<dbReference type="RefSeq" id="WP_269425112.1">
    <property type="nucleotide sequence ID" value="NZ_JAPWGY010000014.1"/>
</dbReference>
<accession>A0ABT4LPA2</accession>
<gene>
    <name evidence="1" type="ORF">O4H49_19460</name>
</gene>
<reference evidence="1" key="1">
    <citation type="submission" date="2022-12" db="EMBL/GenBank/DDBJ databases">
        <title>Bacterial isolates from different developmental stages of Nematostella vectensis.</title>
        <authorList>
            <person name="Fraune S."/>
        </authorList>
    </citation>
    <scope>NUCLEOTIDE SEQUENCE</scope>
    <source>
        <strain evidence="1">G21630-S1</strain>
    </source>
</reference>
<keyword evidence="2" id="KW-1185">Reference proteome</keyword>
<dbReference type="Pfam" id="PF07370">
    <property type="entry name" value="DUF1489"/>
    <property type="match status" value="1"/>
</dbReference>
<dbReference type="InterPro" id="IPR008320">
    <property type="entry name" value="UCP032025"/>
</dbReference>
<evidence type="ECO:0000313" key="2">
    <source>
        <dbReference type="Proteomes" id="UP001069802"/>
    </source>
</evidence>
<organism evidence="1 2">
    <name type="scientific">Kiloniella laminariae</name>
    <dbReference type="NCBI Taxonomy" id="454162"/>
    <lineage>
        <taxon>Bacteria</taxon>
        <taxon>Pseudomonadati</taxon>
        <taxon>Pseudomonadota</taxon>
        <taxon>Alphaproteobacteria</taxon>
        <taxon>Rhodospirillales</taxon>
        <taxon>Kiloniellaceae</taxon>
        <taxon>Kiloniella</taxon>
    </lineage>
</organism>
<dbReference type="EMBL" id="JAPWGY010000014">
    <property type="protein sequence ID" value="MCZ4282970.1"/>
    <property type="molecule type" value="Genomic_DNA"/>
</dbReference>
<dbReference type="PIRSF" id="PIRSF032025">
    <property type="entry name" value="UCP032025"/>
    <property type="match status" value="1"/>
</dbReference>
<comment type="caution">
    <text evidence="1">The sequence shown here is derived from an EMBL/GenBank/DDBJ whole genome shotgun (WGS) entry which is preliminary data.</text>
</comment>
<sequence length="139" mass="16291">MPLNLIKLSVGTETPETLEVFQAQRKRDHGVIFHQTRMFPKRRDEIIAGGSIYWVIKGQIRARQLVTDIIRVEDQDGRSMTRFILDSKLVLVHNRRHRAFQGWRYFREEDVPPDLGENDSLDHDLPEDMALELEKLGLL</sequence>
<dbReference type="Proteomes" id="UP001069802">
    <property type="component" value="Unassembled WGS sequence"/>
</dbReference>
<evidence type="ECO:0000313" key="1">
    <source>
        <dbReference type="EMBL" id="MCZ4282970.1"/>
    </source>
</evidence>
<name>A0ABT4LPA2_9PROT</name>
<protein>
    <submittedName>
        <fullName evidence="1">DUF1489 domain-containing protein</fullName>
    </submittedName>
</protein>